<evidence type="ECO:0000256" key="4">
    <source>
        <dbReference type="ARBA" id="ARBA00022553"/>
    </source>
</evidence>
<evidence type="ECO:0000256" key="3">
    <source>
        <dbReference type="ARBA" id="ARBA00012438"/>
    </source>
</evidence>
<dbReference type="GO" id="GO:0005886">
    <property type="term" value="C:plasma membrane"/>
    <property type="evidence" value="ECO:0007669"/>
    <property type="project" value="TreeGrafter"/>
</dbReference>
<dbReference type="RefSeq" id="WP_015598079.1">
    <property type="nucleotide sequence ID" value="NC_021172.1"/>
</dbReference>
<dbReference type="SUPFAM" id="SSF47384">
    <property type="entry name" value="Homodimeric domain of signal transducing histidine kinase"/>
    <property type="match status" value="1"/>
</dbReference>
<evidence type="ECO:0000256" key="5">
    <source>
        <dbReference type="ARBA" id="ARBA00022679"/>
    </source>
</evidence>
<feature type="domain" description="Histidine kinase" evidence="12">
    <location>
        <begin position="249"/>
        <end position="450"/>
    </location>
</feature>
<keyword evidence="7 14" id="KW-0418">Kinase</keyword>
<evidence type="ECO:0000256" key="7">
    <source>
        <dbReference type="ARBA" id="ARBA00022777"/>
    </source>
</evidence>
<evidence type="ECO:0000256" key="2">
    <source>
        <dbReference type="ARBA" id="ARBA00004370"/>
    </source>
</evidence>
<feature type="domain" description="HAMP" evidence="13">
    <location>
        <begin position="190"/>
        <end position="241"/>
    </location>
</feature>
<keyword evidence="9" id="KW-0902">Two-component regulatory system</keyword>
<reference evidence="14 15" key="1">
    <citation type="journal article" date="2013" name="Genome Announc.">
        <title>Genome sequences for three denitrifying bacterial strains isolated from a uranium- and nitrate-contaminated subsurface environment.</title>
        <authorList>
            <person name="Venkatramanan R."/>
            <person name="Prakash O."/>
            <person name="Woyke T."/>
            <person name="Chain P."/>
            <person name="Goodwin L.A."/>
            <person name="Watson D."/>
            <person name="Brooks S."/>
            <person name="Kostka J.E."/>
            <person name="Green S.J."/>
        </authorList>
    </citation>
    <scope>NUCLEOTIDE SEQUENCE [LARGE SCALE GENOMIC DNA]</scope>
    <source>
        <strain evidence="14 15">1NES1</strain>
    </source>
</reference>
<dbReference type="InterPro" id="IPR003594">
    <property type="entry name" value="HATPase_dom"/>
</dbReference>
<dbReference type="Proteomes" id="UP000005952">
    <property type="component" value="Chromosome"/>
</dbReference>
<evidence type="ECO:0000259" key="12">
    <source>
        <dbReference type="PROSITE" id="PS50109"/>
    </source>
</evidence>
<dbReference type="SMART" id="SM00387">
    <property type="entry name" value="HATPase_c"/>
    <property type="match status" value="1"/>
</dbReference>
<dbReference type="AlphaFoldDB" id="N0B4Z3"/>
<keyword evidence="10 11" id="KW-0472">Membrane</keyword>
<dbReference type="PANTHER" id="PTHR45436">
    <property type="entry name" value="SENSOR HISTIDINE KINASE YKOH"/>
    <property type="match status" value="1"/>
</dbReference>
<dbReference type="InterPro" id="IPR004358">
    <property type="entry name" value="Sig_transdc_His_kin-like_C"/>
</dbReference>
<comment type="subcellular location">
    <subcellularLocation>
        <location evidence="2">Membrane</location>
    </subcellularLocation>
</comment>
<gene>
    <name evidence="14" type="ORF">HYPDE_31868</name>
</gene>
<dbReference type="GO" id="GO:0000155">
    <property type="term" value="F:phosphorelay sensor kinase activity"/>
    <property type="evidence" value="ECO:0007669"/>
    <property type="project" value="InterPro"/>
</dbReference>
<dbReference type="SUPFAM" id="SSF55874">
    <property type="entry name" value="ATPase domain of HSP90 chaperone/DNA topoisomerase II/histidine kinase"/>
    <property type="match status" value="1"/>
</dbReference>
<dbReference type="HOGENOM" id="CLU_000445_42_3_5"/>
<evidence type="ECO:0000313" key="15">
    <source>
        <dbReference type="Proteomes" id="UP000005952"/>
    </source>
</evidence>
<dbReference type="STRING" id="670307.HYPDE_31868"/>
<dbReference type="InterPro" id="IPR036097">
    <property type="entry name" value="HisK_dim/P_sf"/>
</dbReference>
<keyword evidence="5" id="KW-0808">Transferase</keyword>
<evidence type="ECO:0000256" key="8">
    <source>
        <dbReference type="ARBA" id="ARBA00022989"/>
    </source>
</evidence>
<dbReference type="InterPro" id="IPR036890">
    <property type="entry name" value="HATPase_C_sf"/>
</dbReference>
<dbReference type="Gene3D" id="1.10.287.130">
    <property type="match status" value="1"/>
</dbReference>
<evidence type="ECO:0000256" key="9">
    <source>
        <dbReference type="ARBA" id="ARBA00023012"/>
    </source>
</evidence>
<comment type="catalytic activity">
    <reaction evidence="1">
        <text>ATP + protein L-histidine = ADP + protein N-phospho-L-histidine.</text>
        <dbReference type="EC" id="2.7.13.3"/>
    </reaction>
</comment>
<dbReference type="Pfam" id="PF02518">
    <property type="entry name" value="HATPase_c"/>
    <property type="match status" value="1"/>
</dbReference>
<dbReference type="PANTHER" id="PTHR45436:SF5">
    <property type="entry name" value="SENSOR HISTIDINE KINASE TRCS"/>
    <property type="match status" value="1"/>
</dbReference>
<name>N0B4Z3_9HYPH</name>
<keyword evidence="6 11" id="KW-0812">Transmembrane</keyword>
<evidence type="ECO:0000256" key="11">
    <source>
        <dbReference type="SAM" id="Phobius"/>
    </source>
</evidence>
<evidence type="ECO:0000256" key="10">
    <source>
        <dbReference type="ARBA" id="ARBA00023136"/>
    </source>
</evidence>
<evidence type="ECO:0000313" key="14">
    <source>
        <dbReference type="EMBL" id="AGK58048.1"/>
    </source>
</evidence>
<dbReference type="EMBL" id="CP005587">
    <property type="protein sequence ID" value="AGK58048.1"/>
    <property type="molecule type" value="Genomic_DNA"/>
</dbReference>
<dbReference type="EC" id="2.7.13.3" evidence="3"/>
<keyword evidence="4" id="KW-0597">Phosphoprotein</keyword>
<dbReference type="InterPro" id="IPR050428">
    <property type="entry name" value="TCS_sensor_his_kinase"/>
</dbReference>
<dbReference type="InterPro" id="IPR003660">
    <property type="entry name" value="HAMP_dom"/>
</dbReference>
<dbReference type="OrthoDB" id="9809567at2"/>
<organism evidence="14 15">
    <name type="scientific">Hyphomicrobium denitrificans 1NES1</name>
    <dbReference type="NCBI Taxonomy" id="670307"/>
    <lineage>
        <taxon>Bacteria</taxon>
        <taxon>Pseudomonadati</taxon>
        <taxon>Pseudomonadota</taxon>
        <taxon>Alphaproteobacteria</taxon>
        <taxon>Hyphomicrobiales</taxon>
        <taxon>Hyphomicrobiaceae</taxon>
        <taxon>Hyphomicrobium</taxon>
    </lineage>
</organism>
<protein>
    <recommendedName>
        <fullName evidence="3">histidine kinase</fullName>
        <ecNumber evidence="3">2.7.13.3</ecNumber>
    </recommendedName>
</protein>
<dbReference type="InterPro" id="IPR005467">
    <property type="entry name" value="His_kinase_dom"/>
</dbReference>
<evidence type="ECO:0000259" key="13">
    <source>
        <dbReference type="PROSITE" id="PS50885"/>
    </source>
</evidence>
<feature type="transmembrane region" description="Helical" evidence="11">
    <location>
        <begin position="170"/>
        <end position="193"/>
    </location>
</feature>
<dbReference type="PROSITE" id="PS50885">
    <property type="entry name" value="HAMP"/>
    <property type="match status" value="1"/>
</dbReference>
<dbReference type="CDD" id="cd00082">
    <property type="entry name" value="HisKA"/>
    <property type="match status" value="1"/>
</dbReference>
<evidence type="ECO:0000256" key="1">
    <source>
        <dbReference type="ARBA" id="ARBA00000085"/>
    </source>
</evidence>
<dbReference type="Gene3D" id="3.30.565.10">
    <property type="entry name" value="Histidine kinase-like ATPase, C-terminal domain"/>
    <property type="match status" value="1"/>
</dbReference>
<keyword evidence="8 11" id="KW-1133">Transmembrane helix</keyword>
<dbReference type="InterPro" id="IPR003661">
    <property type="entry name" value="HisK_dim/P_dom"/>
</dbReference>
<sequence length="459" mass="49989">MSFRSLRLRLLIAGAVSILIALGLAAFGLTLLFERHVERRIDAELTVYLNQLVANLTLEPSGELAVHRPPADPRFEEPLSGLYWQIDVGLVGKTLRSRSLWDSALTLPPEREVDDVPHHYRVPGPGGEELYLLQKSIELPPRLNGSRVRVAVAWRAEEIRNSVRDFASELVPFLILIGLLLIAAAWAQVTIGLRPLAAIRRKLGAIRSGHARRLESGFPAEVQPLAEEIDGLLDAREKAIERAKARAADLAHGLKTPLQVLNGEIERLRGKGETEIAADISSLADAMRRHVDRELARARLSYVSRNASANLRSVVDRVVRVVKRTPQGQKLDWDINVGESLTAPIETDDLSEALGNLVENSVRHARTRISISAGAEAKQIFIVVADDGPGIAEDHRSTVLARGQRLDTQSEGAGLGLAIVSDLAEATGGQLILDDANPGLIAKLQFPADLDPPEGKSKS</sequence>
<dbReference type="eggNOG" id="COG0642">
    <property type="taxonomic scope" value="Bacteria"/>
</dbReference>
<evidence type="ECO:0000256" key="6">
    <source>
        <dbReference type="ARBA" id="ARBA00022692"/>
    </source>
</evidence>
<keyword evidence="15" id="KW-1185">Reference proteome</keyword>
<dbReference type="PRINTS" id="PR00344">
    <property type="entry name" value="BCTRLSENSOR"/>
</dbReference>
<proteinExistence type="predicted"/>
<dbReference type="PROSITE" id="PS50109">
    <property type="entry name" value="HIS_KIN"/>
    <property type="match status" value="1"/>
</dbReference>
<dbReference type="KEGG" id="hdt:HYPDE_31868"/>
<accession>N0B4Z3</accession>